<keyword evidence="4" id="KW-1185">Reference proteome</keyword>
<evidence type="ECO:0000256" key="1">
    <source>
        <dbReference type="SAM" id="MobiDB-lite"/>
    </source>
</evidence>
<feature type="transmembrane region" description="Helical" evidence="2">
    <location>
        <begin position="72"/>
        <end position="90"/>
    </location>
</feature>
<gene>
    <name evidence="3" type="ORF">EDD29_8166</name>
</gene>
<proteinExistence type="predicted"/>
<accession>A0A3N1DAB5</accession>
<dbReference type="EMBL" id="RJKE01000001">
    <property type="protein sequence ID" value="ROO90439.1"/>
    <property type="molecule type" value="Genomic_DNA"/>
</dbReference>
<dbReference type="Proteomes" id="UP000272400">
    <property type="component" value="Unassembled WGS sequence"/>
</dbReference>
<feature type="transmembrane region" description="Helical" evidence="2">
    <location>
        <begin position="96"/>
        <end position="115"/>
    </location>
</feature>
<dbReference type="AlphaFoldDB" id="A0A3N1DAB5"/>
<feature type="region of interest" description="Disordered" evidence="1">
    <location>
        <begin position="146"/>
        <end position="167"/>
    </location>
</feature>
<sequence>MARETRKQGVEDEAEITAPGGARAGVGEEGAEGVVRTGSSATLSGPHAVGEEYYNLPRAHFKTGHPHGKTSSWVVVVTAIVALVVGAVAFVLHAWVLMWICAVIAVLCFPAGLAVKIMDDTVSWGAPTPGSIPRGQIIRGANQIHDRDRRSFEEARETSREQTKQHH</sequence>
<evidence type="ECO:0000313" key="3">
    <source>
        <dbReference type="EMBL" id="ROO90439.1"/>
    </source>
</evidence>
<organism evidence="3 4">
    <name type="scientific">Actinocorallia herbida</name>
    <dbReference type="NCBI Taxonomy" id="58109"/>
    <lineage>
        <taxon>Bacteria</taxon>
        <taxon>Bacillati</taxon>
        <taxon>Actinomycetota</taxon>
        <taxon>Actinomycetes</taxon>
        <taxon>Streptosporangiales</taxon>
        <taxon>Thermomonosporaceae</taxon>
        <taxon>Actinocorallia</taxon>
    </lineage>
</organism>
<evidence type="ECO:0000256" key="2">
    <source>
        <dbReference type="SAM" id="Phobius"/>
    </source>
</evidence>
<feature type="compositionally biased region" description="Basic and acidic residues" evidence="1">
    <location>
        <begin position="1"/>
        <end position="10"/>
    </location>
</feature>
<reference evidence="3 4" key="1">
    <citation type="submission" date="2018-11" db="EMBL/GenBank/DDBJ databases">
        <title>Sequencing the genomes of 1000 actinobacteria strains.</title>
        <authorList>
            <person name="Klenk H.-P."/>
        </authorList>
    </citation>
    <scope>NUCLEOTIDE SEQUENCE [LARGE SCALE GENOMIC DNA]</scope>
    <source>
        <strain evidence="3 4">DSM 44254</strain>
    </source>
</reference>
<protein>
    <submittedName>
        <fullName evidence="3">Uncharacterized protein</fullName>
    </submittedName>
</protein>
<evidence type="ECO:0000313" key="4">
    <source>
        <dbReference type="Proteomes" id="UP000272400"/>
    </source>
</evidence>
<feature type="region of interest" description="Disordered" evidence="1">
    <location>
        <begin position="1"/>
        <end position="43"/>
    </location>
</feature>
<comment type="caution">
    <text evidence="3">The sequence shown here is derived from an EMBL/GenBank/DDBJ whole genome shotgun (WGS) entry which is preliminary data.</text>
</comment>
<keyword evidence="2" id="KW-1133">Transmembrane helix</keyword>
<keyword evidence="2" id="KW-0812">Transmembrane</keyword>
<keyword evidence="2" id="KW-0472">Membrane</keyword>
<name>A0A3N1DAB5_9ACTN</name>